<organism evidence="2 3">
    <name type="scientific">Canna indica</name>
    <name type="common">Indian-shot</name>
    <dbReference type="NCBI Taxonomy" id="4628"/>
    <lineage>
        <taxon>Eukaryota</taxon>
        <taxon>Viridiplantae</taxon>
        <taxon>Streptophyta</taxon>
        <taxon>Embryophyta</taxon>
        <taxon>Tracheophyta</taxon>
        <taxon>Spermatophyta</taxon>
        <taxon>Magnoliopsida</taxon>
        <taxon>Liliopsida</taxon>
        <taxon>Zingiberales</taxon>
        <taxon>Cannaceae</taxon>
        <taxon>Canna</taxon>
    </lineage>
</organism>
<feature type="binding site" evidence="1">
    <location>
        <position position="63"/>
    </location>
    <ligand>
        <name>ATP</name>
        <dbReference type="ChEBI" id="CHEBI:30616"/>
    </ligand>
</feature>
<keyword evidence="3" id="KW-1185">Reference proteome</keyword>
<dbReference type="GO" id="GO:0016301">
    <property type="term" value="F:kinase activity"/>
    <property type="evidence" value="ECO:0007669"/>
    <property type="project" value="UniProtKB-KW"/>
</dbReference>
<dbReference type="EMBL" id="CP136894">
    <property type="protein sequence ID" value="WOL06840.1"/>
    <property type="molecule type" value="Genomic_DNA"/>
</dbReference>
<name>A0AAQ3QFW5_9LILI</name>
<dbReference type="Gene3D" id="3.30.200.20">
    <property type="entry name" value="Phosphorylase Kinase, domain 1"/>
    <property type="match status" value="1"/>
</dbReference>
<evidence type="ECO:0000256" key="1">
    <source>
        <dbReference type="PROSITE-ProRule" id="PRU10141"/>
    </source>
</evidence>
<protein>
    <submittedName>
        <fullName evidence="2">Serine threonine kinase</fullName>
    </submittedName>
</protein>
<dbReference type="PANTHER" id="PTHR46146:SF2">
    <property type="entry name" value="OS11G0222000 PROTEIN"/>
    <property type="match status" value="1"/>
</dbReference>
<dbReference type="GO" id="GO:0005524">
    <property type="term" value="F:ATP binding"/>
    <property type="evidence" value="ECO:0007669"/>
    <property type="project" value="UniProtKB-UniRule"/>
</dbReference>
<accession>A0AAQ3QFW5</accession>
<dbReference type="PROSITE" id="PS00107">
    <property type="entry name" value="PROTEIN_KINASE_ATP"/>
    <property type="match status" value="1"/>
</dbReference>
<dbReference type="InterPro" id="IPR011009">
    <property type="entry name" value="Kinase-like_dom_sf"/>
</dbReference>
<reference evidence="2 3" key="1">
    <citation type="submission" date="2023-10" db="EMBL/GenBank/DDBJ databases">
        <title>Chromosome-scale genome assembly provides insights into flower coloration mechanisms of Canna indica.</title>
        <authorList>
            <person name="Li C."/>
        </authorList>
    </citation>
    <scope>NUCLEOTIDE SEQUENCE [LARGE SCALE GENOMIC DNA]</scope>
    <source>
        <tissue evidence="2">Flower</tissue>
    </source>
</reference>
<sequence length="150" mass="16479">MSKRQEKKKNTSLVPSTLCRYFTIVEIKAATEDFDESRLLGIGGFGKVYWGEINGGTTKVAIKRGNPISEQEKCLSKIGVERPSMCYVLRNLEFALQLQNEADESGNVIRGISDDAMALMTNPTVELSTTSIEGLTPSGVFSEIRSPKGR</sequence>
<proteinExistence type="predicted"/>
<keyword evidence="1" id="KW-0067">ATP-binding</keyword>
<keyword evidence="2" id="KW-0808">Transferase</keyword>
<dbReference type="Proteomes" id="UP001327560">
    <property type="component" value="Chromosome 5"/>
</dbReference>
<evidence type="ECO:0000313" key="2">
    <source>
        <dbReference type="EMBL" id="WOL06840.1"/>
    </source>
</evidence>
<keyword evidence="1" id="KW-0547">Nucleotide-binding</keyword>
<keyword evidence="2" id="KW-0418">Kinase</keyword>
<dbReference type="InterPro" id="IPR017441">
    <property type="entry name" value="Protein_kinase_ATP_BS"/>
</dbReference>
<dbReference type="AlphaFoldDB" id="A0AAQ3QFW5"/>
<dbReference type="PANTHER" id="PTHR46146">
    <property type="entry name" value="SERINE/THREONINE-PROTEIN KINASE-LIKE PROTEIN CCR4"/>
    <property type="match status" value="1"/>
</dbReference>
<evidence type="ECO:0000313" key="3">
    <source>
        <dbReference type="Proteomes" id="UP001327560"/>
    </source>
</evidence>
<dbReference type="SUPFAM" id="SSF56112">
    <property type="entry name" value="Protein kinase-like (PK-like)"/>
    <property type="match status" value="1"/>
</dbReference>
<gene>
    <name evidence="2" type="ORF">Cni_G15574</name>
</gene>